<evidence type="ECO:0000313" key="1">
    <source>
        <dbReference type="EMBL" id="TMS59246.1"/>
    </source>
</evidence>
<keyword evidence="1" id="KW-0223">Dioxygenase</keyword>
<gene>
    <name evidence="1" type="ORF">MW7_003435</name>
</gene>
<keyword evidence="1" id="KW-0560">Oxidoreductase</keyword>
<name>A0ACD3SSH7_9BURK</name>
<comment type="caution">
    <text evidence="1">The sequence shown here is derived from an EMBL/GenBank/DDBJ whole genome shotgun (WGS) entry which is preliminary data.</text>
</comment>
<reference evidence="1" key="1">
    <citation type="submission" date="2019-05" db="EMBL/GenBank/DDBJ databases">
        <title>Revised genome assembly of Burkholderiaceae (previously Ralstonia) sp. PBA.</title>
        <authorList>
            <person name="Gan H.M."/>
        </authorList>
    </citation>
    <scope>NUCLEOTIDE SEQUENCE</scope>
    <source>
        <strain evidence="1">PBA</strain>
    </source>
</reference>
<organism evidence="1 2">
    <name type="scientific">Imbroritus primus</name>
    <dbReference type="NCBI Taxonomy" id="3058603"/>
    <lineage>
        <taxon>Bacteria</taxon>
        <taxon>Pseudomonadati</taxon>
        <taxon>Pseudomonadota</taxon>
        <taxon>Betaproteobacteria</taxon>
        <taxon>Burkholderiales</taxon>
        <taxon>Burkholderiaceae</taxon>
        <taxon>Imbroritus</taxon>
    </lineage>
</organism>
<proteinExistence type="predicted"/>
<dbReference type="Proteomes" id="UP000004277">
    <property type="component" value="Unassembled WGS sequence"/>
</dbReference>
<sequence length="112" mass="11986">MTDETLGPGWERAAALDDVPEGEVAGVQVGGQPVALYKVEGELYATHDICSHEHAHLSEGYLDGCEIECPLHQARFDIRTGQAMCKPATGPVAVYPVRIVGQDIFINLTPAA</sequence>
<evidence type="ECO:0000313" key="2">
    <source>
        <dbReference type="Proteomes" id="UP000004277"/>
    </source>
</evidence>
<dbReference type="EC" id="1.14.12.19" evidence="1"/>
<dbReference type="EMBL" id="AKCV02000011">
    <property type="protein sequence ID" value="TMS59246.1"/>
    <property type="molecule type" value="Genomic_DNA"/>
</dbReference>
<accession>A0ACD3SSH7</accession>
<protein>
    <submittedName>
        <fullName evidence="1">Bifunctional 3-phenylpropionate/cinnamic acid dioxygenase ferredoxin subunit</fullName>
        <ecNumber evidence="1">1.14.12.19</ecNumber>
    </submittedName>
</protein>
<keyword evidence="2" id="KW-1185">Reference proteome</keyword>